<name>A0A5C6CBF7_9BACT</name>
<proteinExistence type="inferred from homology"/>
<evidence type="ECO:0000313" key="4">
    <source>
        <dbReference type="Proteomes" id="UP000316304"/>
    </source>
</evidence>
<dbReference type="PANTHER" id="PTHR31793">
    <property type="entry name" value="4-HYDROXYBENZOYL-COA THIOESTERASE FAMILY MEMBER"/>
    <property type="match status" value="1"/>
</dbReference>
<dbReference type="AlphaFoldDB" id="A0A5C6CBF7"/>
<dbReference type="CDD" id="cd00586">
    <property type="entry name" value="4HBT"/>
    <property type="match status" value="1"/>
</dbReference>
<dbReference type="Gene3D" id="3.10.129.10">
    <property type="entry name" value="Hotdog Thioesterase"/>
    <property type="match status" value="1"/>
</dbReference>
<organism evidence="3 4">
    <name type="scientific">Novipirellula galeiformis</name>
    <dbReference type="NCBI Taxonomy" id="2528004"/>
    <lineage>
        <taxon>Bacteria</taxon>
        <taxon>Pseudomonadati</taxon>
        <taxon>Planctomycetota</taxon>
        <taxon>Planctomycetia</taxon>
        <taxon>Pirellulales</taxon>
        <taxon>Pirellulaceae</taxon>
        <taxon>Novipirellula</taxon>
    </lineage>
</organism>
<dbReference type="GO" id="GO:0047617">
    <property type="term" value="F:fatty acyl-CoA hydrolase activity"/>
    <property type="evidence" value="ECO:0007669"/>
    <property type="project" value="TreeGrafter"/>
</dbReference>
<dbReference type="InterPro" id="IPR050563">
    <property type="entry name" value="4-hydroxybenzoyl-CoA_TE"/>
</dbReference>
<evidence type="ECO:0000313" key="3">
    <source>
        <dbReference type="EMBL" id="TWU22093.1"/>
    </source>
</evidence>
<comment type="caution">
    <text evidence="3">The sequence shown here is derived from an EMBL/GenBank/DDBJ whole genome shotgun (WGS) entry which is preliminary data.</text>
</comment>
<dbReference type="InterPro" id="IPR029069">
    <property type="entry name" value="HotDog_dom_sf"/>
</dbReference>
<protein>
    <submittedName>
        <fullName evidence="3">Acyl-ACP thioesterase</fullName>
    </submittedName>
</protein>
<comment type="similarity">
    <text evidence="1">Belongs to the 4-hydroxybenzoyl-CoA thioesterase family.</text>
</comment>
<dbReference type="PANTHER" id="PTHR31793:SF27">
    <property type="entry name" value="NOVEL THIOESTERASE SUPERFAMILY DOMAIN AND SAPOSIN A-TYPE DOMAIN CONTAINING PROTEIN (0610012H03RIK)"/>
    <property type="match status" value="1"/>
</dbReference>
<keyword evidence="2" id="KW-0378">Hydrolase</keyword>
<reference evidence="3 4" key="1">
    <citation type="submission" date="2019-02" db="EMBL/GenBank/DDBJ databases">
        <title>Deep-cultivation of Planctomycetes and their phenomic and genomic characterization uncovers novel biology.</title>
        <authorList>
            <person name="Wiegand S."/>
            <person name="Jogler M."/>
            <person name="Boedeker C."/>
            <person name="Pinto D."/>
            <person name="Vollmers J."/>
            <person name="Rivas-Marin E."/>
            <person name="Kohn T."/>
            <person name="Peeters S.H."/>
            <person name="Heuer A."/>
            <person name="Rast P."/>
            <person name="Oberbeckmann S."/>
            <person name="Bunk B."/>
            <person name="Jeske O."/>
            <person name="Meyerdierks A."/>
            <person name="Storesund J.E."/>
            <person name="Kallscheuer N."/>
            <person name="Luecker S."/>
            <person name="Lage O.M."/>
            <person name="Pohl T."/>
            <person name="Merkel B.J."/>
            <person name="Hornburger P."/>
            <person name="Mueller R.-W."/>
            <person name="Bruemmer F."/>
            <person name="Labrenz M."/>
            <person name="Spormann A.M."/>
            <person name="Op Den Camp H."/>
            <person name="Overmann J."/>
            <person name="Amann R."/>
            <person name="Jetten M.S.M."/>
            <person name="Mascher T."/>
            <person name="Medema M.H."/>
            <person name="Devos D.P."/>
            <person name="Kaster A.-K."/>
            <person name="Ovreas L."/>
            <person name="Rohde M."/>
            <person name="Galperin M.Y."/>
            <person name="Jogler C."/>
        </authorList>
    </citation>
    <scope>NUCLEOTIDE SEQUENCE [LARGE SCALE GENOMIC DNA]</scope>
    <source>
        <strain evidence="3 4">Pla52o</strain>
    </source>
</reference>
<dbReference type="EMBL" id="SJPT01000005">
    <property type="protein sequence ID" value="TWU22093.1"/>
    <property type="molecule type" value="Genomic_DNA"/>
</dbReference>
<dbReference type="Proteomes" id="UP000316304">
    <property type="component" value="Unassembled WGS sequence"/>
</dbReference>
<gene>
    <name evidence="3" type="ORF">Pla52o_31410</name>
</gene>
<accession>A0A5C6CBF7</accession>
<evidence type="ECO:0000256" key="2">
    <source>
        <dbReference type="ARBA" id="ARBA00022801"/>
    </source>
</evidence>
<sequence length="150" mass="17165">MQSYFDVTHTVIPDEIDSQHHVHNLRYLQWTLWAASKHSAATGWDATAAAEQGLGWVVRKHDITFRAAALANDQLVIRTWVDDLDRFASRRKYLICRPADRTVLARAETRWVYVDLRVHKVVEIPSSVRDKIQVSATPPLPWEPAALKGK</sequence>
<evidence type="ECO:0000256" key="1">
    <source>
        <dbReference type="ARBA" id="ARBA00005953"/>
    </source>
</evidence>
<dbReference type="SUPFAM" id="SSF54637">
    <property type="entry name" value="Thioesterase/thiol ester dehydrase-isomerase"/>
    <property type="match status" value="1"/>
</dbReference>
<keyword evidence="4" id="KW-1185">Reference proteome</keyword>
<dbReference type="OrthoDB" id="9801517at2"/>
<dbReference type="RefSeq" id="WP_146595335.1">
    <property type="nucleotide sequence ID" value="NZ_SJPT01000005.1"/>
</dbReference>
<dbReference type="Pfam" id="PF13279">
    <property type="entry name" value="4HBT_2"/>
    <property type="match status" value="1"/>
</dbReference>